<name>A0A7W9YHM6_9ACTN</name>
<dbReference type="EMBL" id="JACHDS010000001">
    <property type="protein sequence ID" value="MBB6172303.1"/>
    <property type="molecule type" value="Genomic_DNA"/>
</dbReference>
<evidence type="ECO:0000256" key="1">
    <source>
        <dbReference type="SAM" id="MobiDB-lite"/>
    </source>
</evidence>
<keyword evidence="3" id="KW-1185">Reference proteome</keyword>
<protein>
    <submittedName>
        <fullName evidence="2">Uncharacterized protein</fullName>
    </submittedName>
</protein>
<dbReference type="Proteomes" id="UP000546642">
    <property type="component" value="Unassembled WGS sequence"/>
</dbReference>
<feature type="region of interest" description="Disordered" evidence="1">
    <location>
        <begin position="1"/>
        <end position="34"/>
    </location>
</feature>
<comment type="caution">
    <text evidence="2">The sequence shown here is derived from an EMBL/GenBank/DDBJ whole genome shotgun (WGS) entry which is preliminary data.</text>
</comment>
<reference evidence="2 3" key="1">
    <citation type="submission" date="2020-08" db="EMBL/GenBank/DDBJ databases">
        <title>Sequencing the genomes of 1000 actinobacteria strains.</title>
        <authorList>
            <person name="Klenk H.-P."/>
        </authorList>
    </citation>
    <scope>NUCLEOTIDE SEQUENCE [LARGE SCALE GENOMIC DNA]</scope>
    <source>
        <strain evidence="2 3">DSM 46659</strain>
    </source>
</reference>
<organism evidence="2 3">
    <name type="scientific">Nocardiopsis mwathae</name>
    <dbReference type="NCBI Taxonomy" id="1472723"/>
    <lineage>
        <taxon>Bacteria</taxon>
        <taxon>Bacillati</taxon>
        <taxon>Actinomycetota</taxon>
        <taxon>Actinomycetes</taxon>
        <taxon>Streptosporangiales</taxon>
        <taxon>Nocardiopsidaceae</taxon>
        <taxon>Nocardiopsis</taxon>
    </lineage>
</organism>
<accession>A0A7W9YHM6</accession>
<dbReference type="AlphaFoldDB" id="A0A7W9YHM6"/>
<evidence type="ECO:0000313" key="3">
    <source>
        <dbReference type="Proteomes" id="UP000546642"/>
    </source>
</evidence>
<evidence type="ECO:0000313" key="2">
    <source>
        <dbReference type="EMBL" id="MBB6172303.1"/>
    </source>
</evidence>
<proteinExistence type="predicted"/>
<sequence length="34" mass="3698">MPWRTRPGRVRADSAADPVVRATGPDPTRPAALR</sequence>
<gene>
    <name evidence="2" type="ORF">HNR23_002363</name>
</gene>